<name>A0A3S5AW36_9PLAT</name>
<gene>
    <name evidence="2" type="ORF">PXEA_LOCUS27075</name>
</gene>
<sequence length="96" mass="10732">MCIGDSVMRSVGVFKAASRWENRTTWDMRYRKLGPPAQAAGQVSCLKTPQRQDLPSEATGKTIPVKAPRTRMARLGCFFTGFPAMKSNLVWLVWPS</sequence>
<protein>
    <submittedName>
        <fullName evidence="2">Uncharacterized protein</fullName>
    </submittedName>
</protein>
<reference evidence="2" key="1">
    <citation type="submission" date="2018-11" db="EMBL/GenBank/DDBJ databases">
        <authorList>
            <consortium name="Pathogen Informatics"/>
        </authorList>
    </citation>
    <scope>NUCLEOTIDE SEQUENCE</scope>
</reference>
<comment type="caution">
    <text evidence="2">The sequence shown here is derived from an EMBL/GenBank/DDBJ whole genome shotgun (WGS) entry which is preliminary data.</text>
</comment>
<evidence type="ECO:0000313" key="3">
    <source>
        <dbReference type="Proteomes" id="UP000784294"/>
    </source>
</evidence>
<dbReference type="EMBL" id="CAAALY010246129">
    <property type="protein sequence ID" value="VEL33635.1"/>
    <property type="molecule type" value="Genomic_DNA"/>
</dbReference>
<feature type="transmembrane region" description="Helical" evidence="1">
    <location>
        <begin position="75"/>
        <end position="94"/>
    </location>
</feature>
<accession>A0A3S5AW36</accession>
<keyword evidence="1" id="KW-0472">Membrane</keyword>
<keyword evidence="1" id="KW-0812">Transmembrane</keyword>
<proteinExistence type="predicted"/>
<keyword evidence="3" id="KW-1185">Reference proteome</keyword>
<organism evidence="2 3">
    <name type="scientific">Protopolystoma xenopodis</name>
    <dbReference type="NCBI Taxonomy" id="117903"/>
    <lineage>
        <taxon>Eukaryota</taxon>
        <taxon>Metazoa</taxon>
        <taxon>Spiralia</taxon>
        <taxon>Lophotrochozoa</taxon>
        <taxon>Platyhelminthes</taxon>
        <taxon>Monogenea</taxon>
        <taxon>Polyopisthocotylea</taxon>
        <taxon>Polystomatidea</taxon>
        <taxon>Polystomatidae</taxon>
        <taxon>Protopolystoma</taxon>
    </lineage>
</organism>
<keyword evidence="1" id="KW-1133">Transmembrane helix</keyword>
<dbReference type="AlphaFoldDB" id="A0A3S5AW36"/>
<dbReference type="Proteomes" id="UP000784294">
    <property type="component" value="Unassembled WGS sequence"/>
</dbReference>
<evidence type="ECO:0000256" key="1">
    <source>
        <dbReference type="SAM" id="Phobius"/>
    </source>
</evidence>
<evidence type="ECO:0000313" key="2">
    <source>
        <dbReference type="EMBL" id="VEL33635.1"/>
    </source>
</evidence>